<keyword evidence="2" id="KW-1185">Reference proteome</keyword>
<organism evidence="1 2">
    <name type="scientific">Octopus vulgaris</name>
    <name type="common">Common octopus</name>
    <dbReference type="NCBI Taxonomy" id="6645"/>
    <lineage>
        <taxon>Eukaryota</taxon>
        <taxon>Metazoa</taxon>
        <taxon>Spiralia</taxon>
        <taxon>Lophotrochozoa</taxon>
        <taxon>Mollusca</taxon>
        <taxon>Cephalopoda</taxon>
        <taxon>Coleoidea</taxon>
        <taxon>Octopodiformes</taxon>
        <taxon>Octopoda</taxon>
        <taxon>Incirrata</taxon>
        <taxon>Octopodidae</taxon>
        <taxon>Octopus</taxon>
    </lineage>
</organism>
<dbReference type="EMBL" id="OX597814">
    <property type="protein sequence ID" value="CAI9716316.1"/>
    <property type="molecule type" value="Genomic_DNA"/>
</dbReference>
<name>A0AA36EW05_OCTVU</name>
<gene>
    <name evidence="1" type="ORF">OCTVUL_1B010289</name>
</gene>
<accession>A0AA36EW05</accession>
<dbReference type="AlphaFoldDB" id="A0AA36EW05"/>
<sequence>MSSKEEGSLILVDNRCDEALIPVIELRIVTMSIFLFGYVHRSMKGNDGGDSTKISQLTTLFQQSSLFTAANRCKTFFFIDQQIIVCLWNLRLITTWMIWAVTEISLTTR</sequence>
<proteinExistence type="predicted"/>
<protein>
    <submittedName>
        <fullName evidence="1">Uncharacterized protein</fullName>
    </submittedName>
</protein>
<evidence type="ECO:0000313" key="1">
    <source>
        <dbReference type="EMBL" id="CAI9716316.1"/>
    </source>
</evidence>
<dbReference type="Proteomes" id="UP001162480">
    <property type="component" value="Chromosome 1"/>
</dbReference>
<evidence type="ECO:0000313" key="2">
    <source>
        <dbReference type="Proteomes" id="UP001162480"/>
    </source>
</evidence>
<reference evidence="1" key="1">
    <citation type="submission" date="2023-08" db="EMBL/GenBank/DDBJ databases">
        <authorList>
            <person name="Alioto T."/>
            <person name="Alioto T."/>
            <person name="Gomez Garrido J."/>
        </authorList>
    </citation>
    <scope>NUCLEOTIDE SEQUENCE</scope>
</reference>